<dbReference type="Proteomes" id="UP000318821">
    <property type="component" value="Unassembled WGS sequence"/>
</dbReference>
<evidence type="ECO:0000313" key="2">
    <source>
        <dbReference type="Proteomes" id="UP000318821"/>
    </source>
</evidence>
<sequence length="108" mass="11155">MLRGRNVAGCGGHTHPSYAVQHMIPELAGGGGAACVPRGPGKEGGGGQSCPDLELCATAPPLMTILHHKCNSGKLSHHAWVMSNRTEQSLDSKSELVRVLTTCGGIPC</sequence>
<protein>
    <submittedName>
        <fullName evidence="1">Uncharacterized protein</fullName>
    </submittedName>
</protein>
<reference evidence="2" key="1">
    <citation type="submission" date="2019-02" db="EMBL/GenBank/DDBJ databases">
        <title>FDA dAtabase for Regulatory Grade micrObial Sequences (FDA-ARGOS): Supporting development and validation of Infectious Disease Dx tests.</title>
        <authorList>
            <person name="Duncan R."/>
            <person name="Fisher C."/>
            <person name="Tallon L."/>
            <person name="Sadzewicz L."/>
            <person name="Sengamalay N."/>
            <person name="Ott S."/>
            <person name="Godinez A."/>
            <person name="Nagaraj S."/>
            <person name="Vavikolanu K."/>
            <person name="Vyas G."/>
            <person name="Nadendla S."/>
            <person name="Aluvathingal J."/>
            <person name="Sichtig H."/>
        </authorList>
    </citation>
    <scope>NUCLEOTIDE SEQUENCE [LARGE SCALE GENOMIC DNA]</scope>
    <source>
        <strain evidence="2">FDAARGOS_360</strain>
    </source>
</reference>
<name>A0A504X258_LEIDO</name>
<dbReference type="AlphaFoldDB" id="A0A504X258"/>
<proteinExistence type="predicted"/>
<gene>
    <name evidence="1" type="ORF">CGC20_28730</name>
</gene>
<organism evidence="1 2">
    <name type="scientific">Leishmania donovani</name>
    <dbReference type="NCBI Taxonomy" id="5661"/>
    <lineage>
        <taxon>Eukaryota</taxon>
        <taxon>Discoba</taxon>
        <taxon>Euglenozoa</taxon>
        <taxon>Kinetoplastea</taxon>
        <taxon>Metakinetoplastina</taxon>
        <taxon>Trypanosomatida</taxon>
        <taxon>Trypanosomatidae</taxon>
        <taxon>Leishmaniinae</taxon>
        <taxon>Leishmania</taxon>
    </lineage>
</organism>
<accession>A0A504X258</accession>
<comment type="caution">
    <text evidence="1">The sequence shown here is derived from an EMBL/GenBank/DDBJ whole genome shotgun (WGS) entry which is preliminary data.</text>
</comment>
<dbReference type="EMBL" id="RHLD01000002">
    <property type="protein sequence ID" value="TPP42204.1"/>
    <property type="molecule type" value="Genomic_DNA"/>
</dbReference>
<evidence type="ECO:0000313" key="1">
    <source>
        <dbReference type="EMBL" id="TPP42204.1"/>
    </source>
</evidence>